<evidence type="ECO:0000313" key="3">
    <source>
        <dbReference type="Proteomes" id="UP000037035"/>
    </source>
</evidence>
<accession>A0A0L6UG03</accession>
<comment type="caution">
    <text evidence="2">The sequence shown here is derived from an EMBL/GenBank/DDBJ whole genome shotgun (WGS) entry which is preliminary data.</text>
</comment>
<feature type="compositionally biased region" description="Polar residues" evidence="1">
    <location>
        <begin position="55"/>
        <end position="78"/>
    </location>
</feature>
<name>A0A0L6UG03_9BASI</name>
<dbReference type="AlphaFoldDB" id="A0A0L6UG03"/>
<reference evidence="2 3" key="1">
    <citation type="submission" date="2015-08" db="EMBL/GenBank/DDBJ databases">
        <title>Next Generation Sequencing and Analysis of the Genome of Puccinia sorghi L Schw, the Causal Agent of Maize Common Rust.</title>
        <authorList>
            <person name="Rochi L."/>
            <person name="Burguener G."/>
            <person name="Darino M."/>
            <person name="Turjanski A."/>
            <person name="Kreff E."/>
            <person name="Dieguez M.J."/>
            <person name="Sacco F."/>
        </authorList>
    </citation>
    <scope>NUCLEOTIDE SEQUENCE [LARGE SCALE GENOMIC DNA]</scope>
    <source>
        <strain evidence="2 3">RO10H11247</strain>
    </source>
</reference>
<evidence type="ECO:0000313" key="2">
    <source>
        <dbReference type="EMBL" id="KNZ47192.1"/>
    </source>
</evidence>
<proteinExistence type="predicted"/>
<sequence>MNLKVSNTNNKTKKQKTRRHNQMLAQLTPSERALDESSQDELPEKPNQSPEKETPNNNSKGKQRASNYQNINPKSQATPKEAPNPFKSYK</sequence>
<evidence type="ECO:0000256" key="1">
    <source>
        <dbReference type="SAM" id="MobiDB-lite"/>
    </source>
</evidence>
<feature type="region of interest" description="Disordered" evidence="1">
    <location>
        <begin position="1"/>
        <end position="90"/>
    </location>
</feature>
<organism evidence="2 3">
    <name type="scientific">Puccinia sorghi</name>
    <dbReference type="NCBI Taxonomy" id="27349"/>
    <lineage>
        <taxon>Eukaryota</taxon>
        <taxon>Fungi</taxon>
        <taxon>Dikarya</taxon>
        <taxon>Basidiomycota</taxon>
        <taxon>Pucciniomycotina</taxon>
        <taxon>Pucciniomycetes</taxon>
        <taxon>Pucciniales</taxon>
        <taxon>Pucciniaceae</taxon>
        <taxon>Puccinia</taxon>
    </lineage>
</organism>
<dbReference type="VEuPathDB" id="FungiDB:VP01_6613g1"/>
<keyword evidence="3" id="KW-1185">Reference proteome</keyword>
<gene>
    <name evidence="2" type="ORF">VP01_6613g1</name>
</gene>
<feature type="non-terminal residue" evidence="2">
    <location>
        <position position="90"/>
    </location>
</feature>
<protein>
    <submittedName>
        <fullName evidence="2">Uncharacterized protein</fullName>
    </submittedName>
</protein>
<dbReference type="Proteomes" id="UP000037035">
    <property type="component" value="Unassembled WGS sequence"/>
</dbReference>
<feature type="compositionally biased region" description="Basic residues" evidence="1">
    <location>
        <begin position="11"/>
        <end position="21"/>
    </location>
</feature>
<dbReference type="EMBL" id="LAVV01011956">
    <property type="protein sequence ID" value="KNZ47192.1"/>
    <property type="molecule type" value="Genomic_DNA"/>
</dbReference>